<feature type="compositionally biased region" description="Gly residues" evidence="1">
    <location>
        <begin position="760"/>
        <end position="771"/>
    </location>
</feature>
<accession>A0ABW9GDZ8</accession>
<evidence type="ECO:0000313" key="4">
    <source>
        <dbReference type="Proteomes" id="UP001630303"/>
    </source>
</evidence>
<dbReference type="Proteomes" id="UP001630303">
    <property type="component" value="Unassembled WGS sequence"/>
</dbReference>
<reference evidence="3 4" key="1">
    <citation type="submission" date="2023-03" db="EMBL/GenBank/DDBJ databases">
        <title>MT1 and MT2 Draft Genomes of Novel Species.</title>
        <authorList>
            <person name="Venkateswaran K."/>
        </authorList>
    </citation>
    <scope>NUCLEOTIDE SEQUENCE [LARGE SCALE GENOMIC DNA]</scope>
    <source>
        <strain evidence="3 4">IF8SW-P5</strain>
    </source>
</reference>
<dbReference type="EMBL" id="JAROCE010000001">
    <property type="protein sequence ID" value="MFM2719835.1"/>
    <property type="molecule type" value="Genomic_DNA"/>
</dbReference>
<gene>
    <name evidence="3" type="ORF">P5G46_04900</name>
</gene>
<keyword evidence="2" id="KW-0812">Transmembrane</keyword>
<evidence type="ECO:0000256" key="2">
    <source>
        <dbReference type="SAM" id="Phobius"/>
    </source>
</evidence>
<dbReference type="SUPFAM" id="SSF53850">
    <property type="entry name" value="Periplasmic binding protein-like II"/>
    <property type="match status" value="1"/>
</dbReference>
<dbReference type="Gene3D" id="3.40.190.10">
    <property type="entry name" value="Periplasmic binding protein-like II"/>
    <property type="match status" value="2"/>
</dbReference>
<evidence type="ECO:0008006" key="5">
    <source>
        <dbReference type="Google" id="ProtNLM"/>
    </source>
</evidence>
<feature type="transmembrane region" description="Helical" evidence="2">
    <location>
        <begin position="819"/>
        <end position="838"/>
    </location>
</feature>
<evidence type="ECO:0000313" key="3">
    <source>
        <dbReference type="EMBL" id="MFM2719835.1"/>
    </source>
</evidence>
<name>A0ABW9GDZ8_9MICO</name>
<sequence>MRSALPEGRAARRALSGLSGALVGGLVFAALTAGGVMPVGAAVAADATSATVTAKAYDADWENAPFPDLSVTVSQTKGLVSQGVEISWTGGKESTPPTQQSGGQNFLQIAQCWGDDPQNPGRPDRTTCQYGAFGTPGATRDGNRVEGSVADADRSLTVPAAGVLDPAYTSIPFRSATGETVASVVDGTRVPGVDVNTNPFFTQYTSNEVPWAGTGADGTGSTKFEVQTVTQSRGLGCGARTSDDAAATSGQPCWLVIIPRGTTDTGEASVVSSGLFWDNWKHHVAIKLDFRPVGLRCAIGAAERQLSGSEVVARAVSSWQPSLCSGAEGSVFTLLTGTESDAVATANTAADTAPLALTSLPYRGEEEDRLVYAPIALSSVTVGFAIDRFPRQDGTVPADALARARLPLTDMKLTPRLLAKLLTSSYLDSLPYQADRSHLGSNPRNLLFDPDFLEINDPEWSQQAIASVAVADMLVPQGRTDVATALWSYVMADPDARDFLAGNPDDWGMVINPYASTDAAKNPTGTAFALPRDSFPRPDPVEVPAVEDGPAAINSVTWRPYTNDLDNAAYYTLRGDGLALSAWDPLGNPPRYTRSPRNLPGTQAVISLTDGAAADKYQLVTASLRNPAGTFVSPTNEALVAAAVAMTPIGSQAQVRGFDPASAEAARAVDAYPLALPVYAAASPYVKDASVRRVYADFIRYAAEPGQAPGVQTGQLPSGYAPLPDSWRVQARAAATALENGVTPATPAPPQAAPSRPSGAVGGSVTGGGSSSGASAGAAAAPAAAASAGDANPTASGAVAGALAGAKTAADPDSGALPAALPISLLAGLIAALVVLLIPRLPRRT</sequence>
<evidence type="ECO:0000256" key="1">
    <source>
        <dbReference type="SAM" id="MobiDB-lite"/>
    </source>
</evidence>
<protein>
    <recommendedName>
        <fullName evidence="5">PBP domain-containing protein</fullName>
    </recommendedName>
</protein>
<proteinExistence type="predicted"/>
<keyword evidence="2" id="KW-0472">Membrane</keyword>
<dbReference type="RefSeq" id="WP_408905099.1">
    <property type="nucleotide sequence ID" value="NZ_JAROCE010000001.1"/>
</dbReference>
<keyword evidence="4" id="KW-1185">Reference proteome</keyword>
<comment type="caution">
    <text evidence="3">The sequence shown here is derived from an EMBL/GenBank/DDBJ whole genome shotgun (WGS) entry which is preliminary data.</text>
</comment>
<organism evidence="3 4">
    <name type="scientific">Microbacterium mcarthurae</name>
    <dbReference type="NCBI Taxonomy" id="3035918"/>
    <lineage>
        <taxon>Bacteria</taxon>
        <taxon>Bacillati</taxon>
        <taxon>Actinomycetota</taxon>
        <taxon>Actinomycetes</taxon>
        <taxon>Micrococcales</taxon>
        <taxon>Microbacteriaceae</taxon>
        <taxon>Microbacterium</taxon>
    </lineage>
</organism>
<keyword evidence="2" id="KW-1133">Transmembrane helix</keyword>
<feature type="region of interest" description="Disordered" evidence="1">
    <location>
        <begin position="738"/>
        <end position="773"/>
    </location>
</feature>